<feature type="domain" description="Protein FecR C-terminal" evidence="3">
    <location>
        <begin position="301"/>
        <end position="369"/>
    </location>
</feature>
<sequence>MNEQQIAELIRKYNDGTLTQDEKTALDIWYLKFASDSKAQLSEEKEALLVNKLRSNLPLHYKKPTVKLWPRIAAVAALLAVVISATFWALKDNDSHLQYTNDVQPGKTGATLTLANGKKIYIENAVAGNIADESGVKIFKTKDGQIRYEISGVDNGTIGYNTLSTSRGEQTQVQLPDGTVVFLNAASSLKYPTSFARAQKRKVVLTGEGYFEVSKDKMHPFLVEANNQTVEVLGTIFNINSYADEPSVKTTLLEGSVLISNVSSKNKMLLVPGEQATIKDMNLDVKAVEVDDVVAWKNGSFMFNNETLESIMKKVSRWYDVEVRYEDPALKQKTFFGSISRFDKLSEMLKLLQKTEGATFDIQGKQITVSKKN</sequence>
<evidence type="ECO:0000313" key="4">
    <source>
        <dbReference type="EMBL" id="PWS30373.1"/>
    </source>
</evidence>
<evidence type="ECO:0000256" key="1">
    <source>
        <dbReference type="SAM" id="Phobius"/>
    </source>
</evidence>
<dbReference type="PIRSF" id="PIRSF018266">
    <property type="entry name" value="FecR"/>
    <property type="match status" value="1"/>
</dbReference>
<keyword evidence="1" id="KW-1133">Transmembrane helix</keyword>
<dbReference type="OrthoDB" id="1099963at2"/>
<feature type="transmembrane region" description="Helical" evidence="1">
    <location>
        <begin position="68"/>
        <end position="90"/>
    </location>
</feature>
<dbReference type="FunFam" id="2.60.120.1440:FF:000001">
    <property type="entry name" value="Putative anti-sigma factor"/>
    <property type="match status" value="1"/>
</dbReference>
<dbReference type="PANTHER" id="PTHR30273">
    <property type="entry name" value="PERIPLASMIC SIGNAL SENSOR AND SIGMA FACTOR ACTIVATOR FECR-RELATED"/>
    <property type="match status" value="1"/>
</dbReference>
<gene>
    <name evidence="4" type="ORF">DF947_18280</name>
</gene>
<accession>A0A317EWN6</accession>
<dbReference type="Gene3D" id="3.55.50.30">
    <property type="match status" value="1"/>
</dbReference>
<dbReference type="InterPro" id="IPR032508">
    <property type="entry name" value="FecR_C"/>
</dbReference>
<dbReference type="EMBL" id="QGNY01000007">
    <property type="protein sequence ID" value="PWS30373.1"/>
    <property type="molecule type" value="Genomic_DNA"/>
</dbReference>
<dbReference type="InterPro" id="IPR006860">
    <property type="entry name" value="FecR"/>
</dbReference>
<dbReference type="Proteomes" id="UP000245391">
    <property type="component" value="Unassembled WGS sequence"/>
</dbReference>
<feature type="domain" description="FecR protein" evidence="2">
    <location>
        <begin position="162"/>
        <end position="257"/>
    </location>
</feature>
<keyword evidence="1" id="KW-0812">Transmembrane</keyword>
<dbReference type="RefSeq" id="WP_109931603.1">
    <property type="nucleotide sequence ID" value="NZ_QGNY01000007.1"/>
</dbReference>
<dbReference type="Gene3D" id="2.60.120.1440">
    <property type="match status" value="1"/>
</dbReference>
<evidence type="ECO:0000313" key="5">
    <source>
        <dbReference type="Proteomes" id="UP000245391"/>
    </source>
</evidence>
<evidence type="ECO:0008006" key="6">
    <source>
        <dbReference type="Google" id="ProtNLM"/>
    </source>
</evidence>
<comment type="caution">
    <text evidence="4">The sequence shown here is derived from an EMBL/GenBank/DDBJ whole genome shotgun (WGS) entry which is preliminary data.</text>
</comment>
<keyword evidence="5" id="KW-1185">Reference proteome</keyword>
<reference evidence="5" key="1">
    <citation type="submission" date="2018-05" db="EMBL/GenBank/DDBJ databases">
        <title>Pedobacter paludis sp. nov., isolated from wetland soil.</title>
        <authorList>
            <person name="Zhang Y."/>
        </authorList>
    </citation>
    <scope>NUCLEOTIDE SEQUENCE [LARGE SCALE GENOMIC DNA]</scope>
    <source>
        <strain evidence="5">R-8</strain>
    </source>
</reference>
<dbReference type="InterPro" id="IPR012373">
    <property type="entry name" value="Ferrdict_sens_TM"/>
</dbReference>
<dbReference type="Pfam" id="PF04773">
    <property type="entry name" value="FecR"/>
    <property type="match status" value="1"/>
</dbReference>
<dbReference type="Pfam" id="PF16344">
    <property type="entry name" value="FecR_C"/>
    <property type="match status" value="1"/>
</dbReference>
<protein>
    <recommendedName>
        <fullName evidence="6">Anti-sigma factor</fullName>
    </recommendedName>
</protein>
<proteinExistence type="predicted"/>
<keyword evidence="1" id="KW-0472">Membrane</keyword>
<name>A0A317EWN6_9SPHI</name>
<dbReference type="GO" id="GO:0016989">
    <property type="term" value="F:sigma factor antagonist activity"/>
    <property type="evidence" value="ECO:0007669"/>
    <property type="project" value="TreeGrafter"/>
</dbReference>
<evidence type="ECO:0000259" key="2">
    <source>
        <dbReference type="Pfam" id="PF04773"/>
    </source>
</evidence>
<evidence type="ECO:0000259" key="3">
    <source>
        <dbReference type="Pfam" id="PF16344"/>
    </source>
</evidence>
<organism evidence="4 5">
    <name type="scientific">Pedobacter paludis</name>
    <dbReference type="NCBI Taxonomy" id="2203212"/>
    <lineage>
        <taxon>Bacteria</taxon>
        <taxon>Pseudomonadati</taxon>
        <taxon>Bacteroidota</taxon>
        <taxon>Sphingobacteriia</taxon>
        <taxon>Sphingobacteriales</taxon>
        <taxon>Sphingobacteriaceae</taxon>
        <taxon>Pedobacter</taxon>
    </lineage>
</organism>
<dbReference type="AlphaFoldDB" id="A0A317EWN6"/>
<dbReference type="PANTHER" id="PTHR30273:SF2">
    <property type="entry name" value="PROTEIN FECR"/>
    <property type="match status" value="1"/>
</dbReference>